<dbReference type="AlphaFoldDB" id="A0A9P4THT5"/>
<gene>
    <name evidence="1" type="ORF">E8E13_010097</name>
</gene>
<dbReference type="OrthoDB" id="5340163at2759"/>
<dbReference type="Proteomes" id="UP000801428">
    <property type="component" value="Unassembled WGS sequence"/>
</dbReference>
<evidence type="ECO:0000313" key="2">
    <source>
        <dbReference type="Proteomes" id="UP000801428"/>
    </source>
</evidence>
<dbReference type="InterPro" id="IPR025332">
    <property type="entry name" value="DUF4238"/>
</dbReference>
<comment type="caution">
    <text evidence="1">The sequence shown here is derived from an EMBL/GenBank/DDBJ whole genome shotgun (WGS) entry which is preliminary data.</text>
</comment>
<proteinExistence type="predicted"/>
<evidence type="ECO:0008006" key="3">
    <source>
        <dbReference type="Google" id="ProtNLM"/>
    </source>
</evidence>
<organism evidence="1 2">
    <name type="scientific">Curvularia kusanoi</name>
    <name type="common">Cochliobolus kusanoi</name>
    <dbReference type="NCBI Taxonomy" id="90978"/>
    <lineage>
        <taxon>Eukaryota</taxon>
        <taxon>Fungi</taxon>
        <taxon>Dikarya</taxon>
        <taxon>Ascomycota</taxon>
        <taxon>Pezizomycotina</taxon>
        <taxon>Dothideomycetes</taxon>
        <taxon>Pleosporomycetidae</taxon>
        <taxon>Pleosporales</taxon>
        <taxon>Pleosporineae</taxon>
        <taxon>Pleosporaceae</taxon>
        <taxon>Curvularia</taxon>
    </lineage>
</organism>
<protein>
    <recommendedName>
        <fullName evidence="3">DUF4238 domain-containing protein</fullName>
    </recommendedName>
</protein>
<keyword evidence="2" id="KW-1185">Reference proteome</keyword>
<accession>A0A9P4THT5</accession>
<dbReference type="EMBL" id="SWKU01000005">
    <property type="protein sequence ID" value="KAF3006768.1"/>
    <property type="molecule type" value="Genomic_DNA"/>
</dbReference>
<reference evidence="1" key="1">
    <citation type="submission" date="2019-04" db="EMBL/GenBank/DDBJ databases">
        <title>Sequencing of skin fungus with MAO and IRED activity.</title>
        <authorList>
            <person name="Marsaioli A.J."/>
            <person name="Bonatto J.M.C."/>
            <person name="Reis Junior O."/>
        </authorList>
    </citation>
    <scope>NUCLEOTIDE SEQUENCE</scope>
    <source>
        <strain evidence="1">30M1</strain>
    </source>
</reference>
<sequence length="513" mass="59969">MSATQSTEGVSSMPEYQHYVPQFLLRNFSHRFGKRNQKKKLHPNNKVLNVLDLSHDDPTLSVQRVDRTFGRYDMYCDSTALDHDQKRRIKTELGRLENDVAPVFAKLLDAQSNSDKLSCDGYTKLSQHEQFLLKRFIFVMKYRSQIFFRRYNHENKEDYNDKDKAKMLKYMEERNFHRPIDVWFDNLWHMMVHKFEGEMEWCKALEKLIYPEDALWLQLSMRLKYPVVCTPQNHNEEFVVTGDAYCLHEGPSDSDSAAELYTICIVAPRLAILMRDDALPELMDDQDPERQEMNREMLAAQLSKLRFPENATSILETLRVVKPRSTYTTNSDGQLIFSWSHPWVEVKAKVLYFPIFRISSEHVQNINSVILNEAYDLPEIVFRSKSALLLALQAFLPMPSEGFYSLKNYPSEGHDRVLYLKKLERFAHSEGLDIKAVYKLPKTHMISVPVALHREEGGLHDYPLPRAQHTADMPSPFRPENEHLFESNYSRQMAPRGETPALEDLMALFTMTN</sequence>
<name>A0A9P4THT5_CURKU</name>
<evidence type="ECO:0000313" key="1">
    <source>
        <dbReference type="EMBL" id="KAF3006768.1"/>
    </source>
</evidence>
<dbReference type="Pfam" id="PF14022">
    <property type="entry name" value="DUF4238"/>
    <property type="match status" value="1"/>
</dbReference>